<keyword evidence="2" id="KW-1185">Reference proteome</keyword>
<dbReference type="EMBL" id="JAUHHV010000008">
    <property type="protein sequence ID" value="KAK1416301.1"/>
    <property type="molecule type" value="Genomic_DNA"/>
</dbReference>
<organism evidence="1 2">
    <name type="scientific">Tagetes erecta</name>
    <name type="common">African marigold</name>
    <dbReference type="NCBI Taxonomy" id="13708"/>
    <lineage>
        <taxon>Eukaryota</taxon>
        <taxon>Viridiplantae</taxon>
        <taxon>Streptophyta</taxon>
        <taxon>Embryophyta</taxon>
        <taxon>Tracheophyta</taxon>
        <taxon>Spermatophyta</taxon>
        <taxon>Magnoliopsida</taxon>
        <taxon>eudicotyledons</taxon>
        <taxon>Gunneridae</taxon>
        <taxon>Pentapetalae</taxon>
        <taxon>asterids</taxon>
        <taxon>campanulids</taxon>
        <taxon>Asterales</taxon>
        <taxon>Asteraceae</taxon>
        <taxon>Asteroideae</taxon>
        <taxon>Heliantheae alliance</taxon>
        <taxon>Tageteae</taxon>
        <taxon>Tagetes</taxon>
    </lineage>
</organism>
<accession>A0AAD8K7D5</accession>
<reference evidence="1" key="1">
    <citation type="journal article" date="2023" name="bioRxiv">
        <title>Improved chromosome-level genome assembly for marigold (Tagetes erecta).</title>
        <authorList>
            <person name="Jiang F."/>
            <person name="Yuan L."/>
            <person name="Wang S."/>
            <person name="Wang H."/>
            <person name="Xu D."/>
            <person name="Wang A."/>
            <person name="Fan W."/>
        </authorList>
    </citation>
    <scope>NUCLEOTIDE SEQUENCE</scope>
    <source>
        <strain evidence="1">WSJ</strain>
        <tissue evidence="1">Leaf</tissue>
    </source>
</reference>
<sequence length="81" mass="10147">MGPCFDFSFNIHQFVFCQNHKLVEIMVFFNHNFIIYNHSFCFWKWRAVPSRKHYSCKLHQTDRKQVTYFRKPIWLSVFLFY</sequence>
<evidence type="ECO:0000313" key="2">
    <source>
        <dbReference type="Proteomes" id="UP001229421"/>
    </source>
</evidence>
<comment type="caution">
    <text evidence="1">The sequence shown here is derived from an EMBL/GenBank/DDBJ whole genome shotgun (WGS) entry which is preliminary data.</text>
</comment>
<evidence type="ECO:0000313" key="1">
    <source>
        <dbReference type="EMBL" id="KAK1416301.1"/>
    </source>
</evidence>
<dbReference type="Proteomes" id="UP001229421">
    <property type="component" value="Unassembled WGS sequence"/>
</dbReference>
<proteinExistence type="predicted"/>
<protein>
    <submittedName>
        <fullName evidence="1">Uncharacterized protein</fullName>
    </submittedName>
</protein>
<gene>
    <name evidence="1" type="ORF">QVD17_32090</name>
</gene>
<name>A0AAD8K7D5_TARER</name>
<dbReference type="AlphaFoldDB" id="A0AAD8K7D5"/>